<accession>A0ABQ2PCL0</accession>
<dbReference type="Pfam" id="PF11392">
    <property type="entry name" value="AllH"/>
    <property type="match status" value="1"/>
</dbReference>
<evidence type="ECO:0008006" key="3">
    <source>
        <dbReference type="Google" id="ProtNLM"/>
    </source>
</evidence>
<dbReference type="EMBL" id="BMLX01000004">
    <property type="protein sequence ID" value="GGP23141.1"/>
    <property type="molecule type" value="Genomic_DNA"/>
</dbReference>
<sequence length="272" mass="28808">MLHAQAVGYLLRSALATSPRHRVHSCFAQVLNLVDDAGNLLTLLPAHAPMQPTAIQLALPWGWDWRQHAQPDQSVSVTPGLIYCEAWAARLEYASTWHPRHVDGKAAIPPAAPAWLAAVAQQEQALRAGKALTLPGYAPLDSAQVFGLIGSGAGLTPDGDDYLVGYLGAWQLAPRPSGIERVVLNNLDRTSAISAHYLRLAATQHFSQPIDQLLCALQSGATQNAIAMAARKITAMGATSGLSTLNGFLHGLIAQAESAPRISPAMEGTILA</sequence>
<keyword evidence="2" id="KW-1185">Reference proteome</keyword>
<name>A0ABQ2PCL0_9NEIS</name>
<comment type="caution">
    <text evidence="1">The sequence shown here is derived from an EMBL/GenBank/DDBJ whole genome shotgun (WGS) entry which is preliminary data.</text>
</comment>
<dbReference type="InterPro" id="IPR021530">
    <property type="entry name" value="AllH-like"/>
</dbReference>
<reference evidence="2" key="1">
    <citation type="journal article" date="2019" name="Int. J. Syst. Evol. Microbiol.">
        <title>The Global Catalogue of Microorganisms (GCM) 10K type strain sequencing project: providing services to taxonomists for standard genome sequencing and annotation.</title>
        <authorList>
            <consortium name="The Broad Institute Genomics Platform"/>
            <consortium name="The Broad Institute Genome Sequencing Center for Infectious Disease"/>
            <person name="Wu L."/>
            <person name="Ma J."/>
        </authorList>
    </citation>
    <scope>NUCLEOTIDE SEQUENCE [LARGE SCALE GENOMIC DNA]</scope>
    <source>
        <strain evidence="2">CGMCC 1.8859</strain>
    </source>
</reference>
<evidence type="ECO:0000313" key="1">
    <source>
        <dbReference type="EMBL" id="GGP23141.1"/>
    </source>
</evidence>
<evidence type="ECO:0000313" key="2">
    <source>
        <dbReference type="Proteomes" id="UP000637267"/>
    </source>
</evidence>
<dbReference type="Proteomes" id="UP000637267">
    <property type="component" value="Unassembled WGS sequence"/>
</dbReference>
<dbReference type="RefSeq" id="WP_188705304.1">
    <property type="nucleotide sequence ID" value="NZ_BMLX01000004.1"/>
</dbReference>
<proteinExistence type="predicted"/>
<protein>
    <recommendedName>
        <fullName evidence="3">DUF2877 domain-containing protein</fullName>
    </recommendedName>
</protein>
<gene>
    <name evidence="1" type="ORF">GCM10010970_31410</name>
</gene>
<organism evidence="1 2">
    <name type="scientific">Silvimonas iriomotensis</name>
    <dbReference type="NCBI Taxonomy" id="449662"/>
    <lineage>
        <taxon>Bacteria</taxon>
        <taxon>Pseudomonadati</taxon>
        <taxon>Pseudomonadota</taxon>
        <taxon>Betaproteobacteria</taxon>
        <taxon>Neisseriales</taxon>
        <taxon>Chitinibacteraceae</taxon>
        <taxon>Silvimonas</taxon>
    </lineage>
</organism>